<accession>A0A8S5TFF3</accession>
<protein>
    <submittedName>
        <fullName evidence="2">Chromosome segregation ATPase</fullName>
    </submittedName>
</protein>
<name>A0A8S5TFF3_9CAUD</name>
<feature type="coiled-coil region" evidence="1">
    <location>
        <begin position="240"/>
        <end position="274"/>
    </location>
</feature>
<sequence>MAEDYIKMAEDYVNNYTKNPGLLSDVNYNDSRLTDIKNEQQQKENELANDYNQMINSSDKFYQDQIQASKDYAKQQEDLQNKKTQQTIDVINQNKDKTQKDYIKEQKGAYADYKKQIDPYSVNAENLASNGLSNSGYSETAKVSMYNTYQNRVATARETLNSAILNYDNAIKEAQLTNNTTLAEIAADALKNQQELALQGFQYKNTLIQTKQQQLQELGVRYDNKYQNTLSQINSELSSKRELFNTLASLLTQRKQLEENIRQANAEMQYKRQQLAYQKERDRISDAQWQKEYDAKYAYMLQNSSNTVSKGSIKEQVPTSAEEVLKKMTVLQGPGLRNNIKDGYSGKTFNSPEALLAYYGYGIK</sequence>
<dbReference type="EMBL" id="BK032816">
    <property type="protein sequence ID" value="DAF61711.1"/>
    <property type="molecule type" value="Genomic_DNA"/>
</dbReference>
<proteinExistence type="predicted"/>
<organism evidence="2">
    <name type="scientific">Siphoviridae sp. ct1yA16</name>
    <dbReference type="NCBI Taxonomy" id="2827767"/>
    <lineage>
        <taxon>Viruses</taxon>
        <taxon>Duplodnaviria</taxon>
        <taxon>Heunggongvirae</taxon>
        <taxon>Uroviricota</taxon>
        <taxon>Caudoviricetes</taxon>
    </lineage>
</organism>
<reference evidence="2" key="1">
    <citation type="journal article" date="2021" name="Proc. Natl. Acad. Sci. U.S.A.">
        <title>A Catalog of Tens of Thousands of Viruses from Human Metagenomes Reveals Hidden Associations with Chronic Diseases.</title>
        <authorList>
            <person name="Tisza M.J."/>
            <person name="Buck C.B."/>
        </authorList>
    </citation>
    <scope>NUCLEOTIDE SEQUENCE</scope>
    <source>
        <strain evidence="2">Ct1yA16</strain>
    </source>
</reference>
<evidence type="ECO:0000313" key="2">
    <source>
        <dbReference type="EMBL" id="DAF61711.1"/>
    </source>
</evidence>
<evidence type="ECO:0000256" key="1">
    <source>
        <dbReference type="SAM" id="Coils"/>
    </source>
</evidence>
<keyword evidence="1" id="KW-0175">Coiled coil</keyword>